<dbReference type="SUPFAM" id="SSF57850">
    <property type="entry name" value="RING/U-box"/>
    <property type="match status" value="1"/>
</dbReference>
<dbReference type="Pfam" id="PF02176">
    <property type="entry name" value="zf-TRAF"/>
    <property type="match status" value="2"/>
</dbReference>
<keyword evidence="4" id="KW-0677">Repeat</keyword>
<keyword evidence="11" id="KW-0675">Receptor</keyword>
<accession>A0AA35RZ47</accession>
<evidence type="ECO:0000313" key="12">
    <source>
        <dbReference type="Proteomes" id="UP001174909"/>
    </source>
</evidence>
<dbReference type="InterPro" id="IPR002083">
    <property type="entry name" value="MATH/TRAF_dom"/>
</dbReference>
<proteinExistence type="predicted"/>
<dbReference type="Proteomes" id="UP001174909">
    <property type="component" value="Unassembled WGS sequence"/>
</dbReference>
<dbReference type="AlphaFoldDB" id="A0AA35RZ47"/>
<evidence type="ECO:0000259" key="10">
    <source>
        <dbReference type="PROSITE" id="PS50145"/>
    </source>
</evidence>
<dbReference type="PANTHER" id="PTHR10131">
    <property type="entry name" value="TNF RECEPTOR ASSOCIATED FACTOR"/>
    <property type="match status" value="1"/>
</dbReference>
<evidence type="ECO:0000256" key="2">
    <source>
        <dbReference type="ARBA" id="ARBA00022490"/>
    </source>
</evidence>
<dbReference type="InterPro" id="IPR013083">
    <property type="entry name" value="Znf_RING/FYVE/PHD"/>
</dbReference>
<gene>
    <name evidence="11" type="ORF">GBAR_LOCUS12168</name>
</gene>
<feature type="zinc finger region" description="TRAF-type" evidence="7">
    <location>
        <begin position="159"/>
        <end position="208"/>
    </location>
</feature>
<organism evidence="11 12">
    <name type="scientific">Geodia barretti</name>
    <name type="common">Barrett's horny sponge</name>
    <dbReference type="NCBI Taxonomy" id="519541"/>
    <lineage>
        <taxon>Eukaryota</taxon>
        <taxon>Metazoa</taxon>
        <taxon>Porifera</taxon>
        <taxon>Demospongiae</taxon>
        <taxon>Heteroscleromorpha</taxon>
        <taxon>Tetractinellida</taxon>
        <taxon>Astrophorina</taxon>
        <taxon>Geodiidae</taxon>
        <taxon>Geodia</taxon>
    </lineage>
</organism>
<feature type="domain" description="TRAF-type" evidence="10">
    <location>
        <begin position="221"/>
        <end position="277"/>
    </location>
</feature>
<feature type="region of interest" description="Disordered" evidence="8">
    <location>
        <begin position="19"/>
        <end position="61"/>
    </location>
</feature>
<reference evidence="11" key="1">
    <citation type="submission" date="2023-03" db="EMBL/GenBank/DDBJ databases">
        <authorList>
            <person name="Steffen K."/>
            <person name="Cardenas P."/>
        </authorList>
    </citation>
    <scope>NUCLEOTIDE SEQUENCE</scope>
</reference>
<dbReference type="InterPro" id="IPR008974">
    <property type="entry name" value="TRAF-like"/>
</dbReference>
<dbReference type="GO" id="GO:0043122">
    <property type="term" value="P:regulation of canonical NF-kappaB signal transduction"/>
    <property type="evidence" value="ECO:0007669"/>
    <property type="project" value="TreeGrafter"/>
</dbReference>
<evidence type="ECO:0000256" key="3">
    <source>
        <dbReference type="ARBA" id="ARBA00022723"/>
    </source>
</evidence>
<dbReference type="Gene3D" id="3.30.40.10">
    <property type="entry name" value="Zinc/RING finger domain, C3HC4 (zinc finger)"/>
    <property type="match status" value="3"/>
</dbReference>
<name>A0AA35RZ47_GEOBA</name>
<protein>
    <submittedName>
        <fullName evidence="11">TNF receptor-associated factor 4</fullName>
    </submittedName>
</protein>
<dbReference type="InterPro" id="IPR001293">
    <property type="entry name" value="Znf_TRAF"/>
</dbReference>
<evidence type="ECO:0000256" key="7">
    <source>
        <dbReference type="PROSITE-ProRule" id="PRU00207"/>
    </source>
</evidence>
<evidence type="ECO:0000313" key="11">
    <source>
        <dbReference type="EMBL" id="CAI8020339.1"/>
    </source>
</evidence>
<dbReference type="Pfam" id="PF21355">
    <property type="entry name" value="TRAF-mep_MATH"/>
    <property type="match status" value="1"/>
</dbReference>
<feature type="zinc finger region" description="TRAF-type" evidence="7">
    <location>
        <begin position="221"/>
        <end position="277"/>
    </location>
</feature>
<dbReference type="Gene3D" id="2.60.210.10">
    <property type="entry name" value="Apoptosis, Tumor Necrosis Factor Receptor Associated Protein 2, Chain A"/>
    <property type="match status" value="1"/>
</dbReference>
<evidence type="ECO:0000256" key="8">
    <source>
        <dbReference type="SAM" id="MobiDB-lite"/>
    </source>
</evidence>
<evidence type="ECO:0000259" key="9">
    <source>
        <dbReference type="PROSITE" id="PS50144"/>
    </source>
</evidence>
<dbReference type="EMBL" id="CASHTH010001822">
    <property type="protein sequence ID" value="CAI8020339.1"/>
    <property type="molecule type" value="Genomic_DNA"/>
</dbReference>
<evidence type="ECO:0000256" key="5">
    <source>
        <dbReference type="ARBA" id="ARBA00022771"/>
    </source>
</evidence>
<sequence>MSLDGRFLRPFREGVTNEHLYWEESSSSEDDNDSESAASTSDESTGSDSTGGSSGGETSLNEEHSYDFFEEPSRDLFCPVKLDVMLRPCQTRCCGNHVSLSAARRLKRMRKRCPLCKRTPLRFVEDKYFQRVVLGKKVYCSKRALGCTWVGEIRVLKDHLSTETGPGNRCGFVQLTCSHNCGCRFPRREMGSHESNDCPKRPFSCPHCGYTSTYETVTREHWPMCGKFPLVCPNECTDGSIERRSLKRHLSQECPEQEVDCEFSYTGCTARVKRRRLTEHIKENIQDHLRSLAKYTMQLHTHASGTLSQSWEITFRNFRWHRRSNREWYSPPFYTGVGGYKMCLGIDANGFKPNPSAHLGVALYMMRGEFDDALQWPFSGTIKLELVDQSPAGKNYSFTIVDETSHTDEDYEDIFSRVTEGERSEEGWGFTELISHKHLLKGRRGRQYMNNDSLAFRVSKIRVSSS</sequence>
<evidence type="ECO:0000256" key="1">
    <source>
        <dbReference type="ARBA" id="ARBA00004496"/>
    </source>
</evidence>
<keyword evidence="12" id="KW-1185">Reference proteome</keyword>
<feature type="domain" description="TRAF-type" evidence="10">
    <location>
        <begin position="159"/>
        <end position="208"/>
    </location>
</feature>
<dbReference type="GO" id="GO:0005737">
    <property type="term" value="C:cytoplasm"/>
    <property type="evidence" value="ECO:0007669"/>
    <property type="project" value="UniProtKB-SubCell"/>
</dbReference>
<keyword evidence="3 7" id="KW-0479">Metal-binding</keyword>
<keyword evidence="2" id="KW-0963">Cytoplasm</keyword>
<dbReference type="InterPro" id="IPR049342">
    <property type="entry name" value="TRAF1-6_MATH_dom"/>
</dbReference>
<dbReference type="PANTHER" id="PTHR10131:SF94">
    <property type="entry name" value="TNF RECEPTOR-ASSOCIATED FACTOR 4"/>
    <property type="match status" value="1"/>
</dbReference>
<comment type="caution">
    <text evidence="11">The sequence shown here is derived from an EMBL/GenBank/DDBJ whole genome shotgun (WGS) entry which is preliminary data.</text>
</comment>
<keyword evidence="6 7" id="KW-0862">Zinc</keyword>
<dbReference type="GO" id="GO:0008270">
    <property type="term" value="F:zinc ion binding"/>
    <property type="evidence" value="ECO:0007669"/>
    <property type="project" value="UniProtKB-KW"/>
</dbReference>
<dbReference type="SUPFAM" id="SSF49599">
    <property type="entry name" value="TRAF domain-like"/>
    <property type="match status" value="1"/>
</dbReference>
<evidence type="ECO:0000256" key="6">
    <source>
        <dbReference type="ARBA" id="ARBA00022833"/>
    </source>
</evidence>
<dbReference type="PROSITE" id="PS50145">
    <property type="entry name" value="ZF_TRAF"/>
    <property type="match status" value="2"/>
</dbReference>
<comment type="subcellular location">
    <subcellularLocation>
        <location evidence="1">Cytoplasm</location>
    </subcellularLocation>
</comment>
<feature type="domain" description="MATH" evidence="9">
    <location>
        <begin position="308"/>
        <end position="460"/>
    </location>
</feature>
<dbReference type="PROSITE" id="PS50144">
    <property type="entry name" value="MATH"/>
    <property type="match status" value="1"/>
</dbReference>
<evidence type="ECO:0000256" key="4">
    <source>
        <dbReference type="ARBA" id="ARBA00022737"/>
    </source>
</evidence>
<keyword evidence="5 7" id="KW-0863">Zinc-finger</keyword>
<feature type="compositionally biased region" description="Low complexity" evidence="8">
    <location>
        <begin position="35"/>
        <end position="59"/>
    </location>
</feature>